<evidence type="ECO:0000256" key="1">
    <source>
        <dbReference type="SAM" id="MobiDB-lite"/>
    </source>
</evidence>
<name>A0A1X7G8M4_TRICW</name>
<organism evidence="2 3">
    <name type="scientific">Trinickia caryophylli</name>
    <name type="common">Paraburkholderia caryophylli</name>
    <dbReference type="NCBI Taxonomy" id="28094"/>
    <lineage>
        <taxon>Bacteria</taxon>
        <taxon>Pseudomonadati</taxon>
        <taxon>Pseudomonadota</taxon>
        <taxon>Betaproteobacteria</taxon>
        <taxon>Burkholderiales</taxon>
        <taxon>Burkholderiaceae</taxon>
        <taxon>Trinickia</taxon>
    </lineage>
</organism>
<evidence type="ECO:0000313" key="2">
    <source>
        <dbReference type="EMBL" id="SMF65745.1"/>
    </source>
</evidence>
<dbReference type="Proteomes" id="UP000192911">
    <property type="component" value="Unassembled WGS sequence"/>
</dbReference>
<evidence type="ECO:0000313" key="3">
    <source>
        <dbReference type="Proteomes" id="UP000192911"/>
    </source>
</evidence>
<dbReference type="GeneID" id="95551731"/>
<protein>
    <submittedName>
        <fullName evidence="2">Uncharacterized protein</fullName>
    </submittedName>
</protein>
<feature type="region of interest" description="Disordered" evidence="1">
    <location>
        <begin position="1"/>
        <end position="75"/>
    </location>
</feature>
<gene>
    <name evidence="2" type="ORF">SAMN06295900_11454</name>
</gene>
<accession>A0A1X7G8M4</accession>
<proteinExistence type="predicted"/>
<reference evidence="3" key="1">
    <citation type="submission" date="2017-04" db="EMBL/GenBank/DDBJ databases">
        <authorList>
            <person name="Varghese N."/>
            <person name="Submissions S."/>
        </authorList>
    </citation>
    <scope>NUCLEOTIDE SEQUENCE [LARGE SCALE GENOMIC DNA]</scope>
    <source>
        <strain evidence="3">Ballard 720</strain>
    </source>
</reference>
<sequence>MTDNRRAASPSRERTPASKPHAPGSGTPMDTIPEREADRVVPRDPNETKSKDPASAPYPPEHDLPDPSGTRPRPL</sequence>
<dbReference type="RefSeq" id="WP_085229495.1">
    <property type="nucleotide sequence ID" value="NZ_BSQD01000013.1"/>
</dbReference>
<dbReference type="EMBL" id="FXAH01000014">
    <property type="protein sequence ID" value="SMF65745.1"/>
    <property type="molecule type" value="Genomic_DNA"/>
</dbReference>
<feature type="compositionally biased region" description="Basic and acidic residues" evidence="1">
    <location>
        <begin position="1"/>
        <end position="16"/>
    </location>
</feature>
<dbReference type="AlphaFoldDB" id="A0A1X7G8M4"/>
<keyword evidence="3" id="KW-1185">Reference proteome</keyword>
<feature type="compositionally biased region" description="Basic and acidic residues" evidence="1">
    <location>
        <begin position="32"/>
        <end position="52"/>
    </location>
</feature>